<dbReference type="RefSeq" id="WP_126832047.1">
    <property type="nucleotide sequence ID" value="NZ_CBCRYB010000009.1"/>
</dbReference>
<keyword evidence="4" id="KW-1185">Reference proteome</keyword>
<accession>A0A430A6A8</accession>
<dbReference type="OrthoDB" id="9804157at2"/>
<sequence>MALSRLDNLYRQVILDHSSHPHHHGELEEADAQIELNNPTCGDVIQLHLKLDDNQTIKDIKFSGSGCSISTASASMMTDAVIGKTTAEALDLINSFSELVQGKDVANLDALGDAQMLAGVAKFPARIKCATLGWKALEKGIHENQTMTVEKTCHCDDSHN</sequence>
<dbReference type="SUPFAM" id="SSF82649">
    <property type="entry name" value="SufE/NifU"/>
    <property type="match status" value="1"/>
</dbReference>
<dbReference type="EMBL" id="NGJY01000003">
    <property type="protein sequence ID" value="RSU02413.1"/>
    <property type="molecule type" value="Genomic_DNA"/>
</dbReference>
<dbReference type="InterPro" id="IPR002871">
    <property type="entry name" value="NIF_FeS_clus_asmbl_NifU_N"/>
</dbReference>
<dbReference type="Gene3D" id="3.90.1010.10">
    <property type="match status" value="1"/>
</dbReference>
<protein>
    <submittedName>
        <fullName evidence="3">SUF system NifU family Fe-S cluster assembly protein</fullName>
    </submittedName>
</protein>
<dbReference type="AlphaFoldDB" id="A0A430A6A8"/>
<feature type="domain" description="NIF system FeS cluster assembly NifU N-terminal" evidence="2">
    <location>
        <begin position="10"/>
        <end position="129"/>
    </location>
</feature>
<evidence type="ECO:0000313" key="3">
    <source>
        <dbReference type="EMBL" id="RSU02413.1"/>
    </source>
</evidence>
<dbReference type="GO" id="GO:0051536">
    <property type="term" value="F:iron-sulfur cluster binding"/>
    <property type="evidence" value="ECO:0007669"/>
    <property type="project" value="InterPro"/>
</dbReference>
<dbReference type="FunFam" id="3.90.1010.10:FF:000002">
    <property type="entry name" value="Iron-sulfur cluster assembly scaffold protein NifU"/>
    <property type="match status" value="1"/>
</dbReference>
<dbReference type="GO" id="GO:0005506">
    <property type="term" value="F:iron ion binding"/>
    <property type="evidence" value="ECO:0007669"/>
    <property type="project" value="InterPro"/>
</dbReference>
<dbReference type="Pfam" id="PF01592">
    <property type="entry name" value="NifU_N"/>
    <property type="match status" value="1"/>
</dbReference>
<dbReference type="PANTHER" id="PTHR10093">
    <property type="entry name" value="IRON-SULFUR CLUSTER ASSEMBLY ENZYME NIFU HOMOLOG"/>
    <property type="match status" value="1"/>
</dbReference>
<reference evidence="3 4" key="1">
    <citation type="submission" date="2017-05" db="EMBL/GenBank/DDBJ databases">
        <title>Vagococcus spp. assemblies.</title>
        <authorList>
            <person name="Gulvik C.A."/>
        </authorList>
    </citation>
    <scope>NUCLEOTIDE SEQUENCE [LARGE SCALE GENOMIC DNA]</scope>
    <source>
        <strain evidence="3 4">CCUG 41755</strain>
    </source>
</reference>
<dbReference type="CDD" id="cd06664">
    <property type="entry name" value="IscU_like"/>
    <property type="match status" value="1"/>
</dbReference>
<proteinExistence type="inferred from homology"/>
<comment type="similarity">
    <text evidence="1">Belongs to the NifU family.</text>
</comment>
<name>A0A430A6A8_9ENTE</name>
<dbReference type="Proteomes" id="UP000287101">
    <property type="component" value="Unassembled WGS sequence"/>
</dbReference>
<organism evidence="3 4">
    <name type="scientific">Vagococcus fessus</name>
    <dbReference type="NCBI Taxonomy" id="120370"/>
    <lineage>
        <taxon>Bacteria</taxon>
        <taxon>Bacillati</taxon>
        <taxon>Bacillota</taxon>
        <taxon>Bacilli</taxon>
        <taxon>Lactobacillales</taxon>
        <taxon>Enterococcaceae</taxon>
        <taxon>Vagococcus</taxon>
    </lineage>
</organism>
<dbReference type="GO" id="GO:0016226">
    <property type="term" value="P:iron-sulfur cluster assembly"/>
    <property type="evidence" value="ECO:0007669"/>
    <property type="project" value="InterPro"/>
</dbReference>
<gene>
    <name evidence="3" type="ORF">CBF31_08575</name>
</gene>
<evidence type="ECO:0000256" key="1">
    <source>
        <dbReference type="ARBA" id="ARBA00006420"/>
    </source>
</evidence>
<evidence type="ECO:0000313" key="4">
    <source>
        <dbReference type="Proteomes" id="UP000287101"/>
    </source>
</evidence>
<comment type="caution">
    <text evidence="3">The sequence shown here is derived from an EMBL/GenBank/DDBJ whole genome shotgun (WGS) entry which is preliminary data.</text>
</comment>
<dbReference type="NCBIfam" id="TIGR01994">
    <property type="entry name" value="SUF_scaf_2"/>
    <property type="match status" value="1"/>
</dbReference>
<evidence type="ECO:0000259" key="2">
    <source>
        <dbReference type="Pfam" id="PF01592"/>
    </source>
</evidence>